<evidence type="ECO:0000256" key="7">
    <source>
        <dbReference type="ARBA" id="ARBA00022688"/>
    </source>
</evidence>
<feature type="transmembrane region" description="Helical" evidence="11">
    <location>
        <begin position="101"/>
        <end position="126"/>
    </location>
</feature>
<keyword evidence="5 11" id="KW-0997">Cell inner membrane</keyword>
<name>A4U077_9PROT</name>
<evidence type="ECO:0000256" key="11">
    <source>
        <dbReference type="HAMAP-Rule" id="MF_01635"/>
    </source>
</evidence>
<comment type="catalytic activity">
    <reaction evidence="11">
        <text>all-trans-octaprenyl diphosphate + 4-hydroxybenzoate = 4-hydroxy-3-(all-trans-octaprenyl)benzoate + diphosphate</text>
        <dbReference type="Rhea" id="RHEA:27782"/>
        <dbReference type="ChEBI" id="CHEBI:1617"/>
        <dbReference type="ChEBI" id="CHEBI:17879"/>
        <dbReference type="ChEBI" id="CHEBI:33019"/>
        <dbReference type="ChEBI" id="CHEBI:57711"/>
        <dbReference type="EC" id="2.5.1.39"/>
    </reaction>
</comment>
<evidence type="ECO:0000256" key="6">
    <source>
        <dbReference type="ARBA" id="ARBA00022679"/>
    </source>
</evidence>
<dbReference type="PANTHER" id="PTHR11048">
    <property type="entry name" value="PRENYLTRANSFERASES"/>
    <property type="match status" value="1"/>
</dbReference>
<evidence type="ECO:0000256" key="3">
    <source>
        <dbReference type="ARBA" id="ARBA00005985"/>
    </source>
</evidence>
<dbReference type="GO" id="GO:0006744">
    <property type="term" value="P:ubiquinone biosynthetic process"/>
    <property type="evidence" value="ECO:0007669"/>
    <property type="project" value="UniProtKB-UniRule"/>
</dbReference>
<comment type="similarity">
    <text evidence="3 11">Belongs to the UbiA prenyltransferase family.</text>
</comment>
<keyword evidence="7 11" id="KW-0831">Ubiquinone biosynthesis</keyword>
<evidence type="ECO:0000313" key="13">
    <source>
        <dbReference type="EMBL" id="CAM76284.1"/>
    </source>
</evidence>
<evidence type="ECO:0000256" key="1">
    <source>
        <dbReference type="ARBA" id="ARBA00001946"/>
    </source>
</evidence>
<dbReference type="RefSeq" id="WP_106002867.1">
    <property type="nucleotide sequence ID" value="NZ_CP027527.1"/>
</dbReference>
<dbReference type="Gene3D" id="1.10.357.140">
    <property type="entry name" value="UbiA prenyltransferase"/>
    <property type="match status" value="1"/>
</dbReference>
<evidence type="ECO:0000256" key="10">
    <source>
        <dbReference type="ARBA" id="ARBA00023136"/>
    </source>
</evidence>
<keyword evidence="9 11" id="KW-1133">Transmembrane helix</keyword>
<feature type="transmembrane region" description="Helical" evidence="11">
    <location>
        <begin position="222"/>
        <end position="244"/>
    </location>
</feature>
<dbReference type="UniPathway" id="UPA00232"/>
<comment type="subcellular location">
    <subcellularLocation>
        <location evidence="11">Cell inner membrane</location>
        <topology evidence="11">Multi-pass membrane protein</topology>
    </subcellularLocation>
    <subcellularLocation>
        <location evidence="2">Membrane</location>
        <topology evidence="2">Multi-pass membrane protein</topology>
    </subcellularLocation>
</comment>
<accession>A4U077</accession>
<comment type="pathway">
    <text evidence="11">Cofactor biosynthesis; ubiquinone biosynthesis.</text>
</comment>
<feature type="transmembrane region" description="Helical" evidence="11">
    <location>
        <begin position="61"/>
        <end position="81"/>
    </location>
</feature>
<dbReference type="FunFam" id="1.20.120.1780:FF:000001">
    <property type="entry name" value="4-hydroxybenzoate octaprenyltransferase"/>
    <property type="match status" value="1"/>
</dbReference>
<dbReference type="NCBIfam" id="TIGR01474">
    <property type="entry name" value="ubiA_proteo"/>
    <property type="match status" value="1"/>
</dbReference>
<dbReference type="CDD" id="cd13959">
    <property type="entry name" value="PT_UbiA_COQ2"/>
    <property type="match status" value="1"/>
</dbReference>
<dbReference type="GO" id="GO:0008412">
    <property type="term" value="F:4-hydroxybenzoate polyprenyltransferase activity"/>
    <property type="evidence" value="ECO:0007669"/>
    <property type="project" value="UniProtKB-UniRule"/>
</dbReference>
<keyword evidence="11" id="KW-0460">Magnesium</keyword>
<dbReference type="GO" id="GO:0005886">
    <property type="term" value="C:plasma membrane"/>
    <property type="evidence" value="ECO:0007669"/>
    <property type="project" value="UniProtKB-SubCell"/>
</dbReference>
<dbReference type="Gene3D" id="1.20.120.1780">
    <property type="entry name" value="UbiA prenyltransferase"/>
    <property type="match status" value="1"/>
</dbReference>
<keyword evidence="4 11" id="KW-1003">Cell membrane</keyword>
<protein>
    <recommendedName>
        <fullName evidence="11 12">4-hydroxybenzoate octaprenyltransferase</fullName>
        <ecNumber evidence="11 12">2.5.1.39</ecNumber>
    </recommendedName>
    <alternativeName>
        <fullName evidence="11">4-HB polyprenyltransferase</fullName>
    </alternativeName>
</protein>
<dbReference type="EC" id="2.5.1.39" evidence="11 12"/>
<sequence length="304" mass="33067">MNASPTLNGDIPVGNWIDRWIPAVMRPYLRLMRLDRPIGTWLLLFPCWWSIALAGEGWPDWRLMILFAAGSVIMRGAGCTINDMADHKFDALVERTKGRPIPSGAVSVTQAGLFLVAQLLAGLVILTQLNAAAIWWGAASLALVFPYPLMKRITWWPQAWLGLTFNWGALLGWVAVTGQMAAAPLLLYAAGILWTLGYDTIYAHQDKDDDQLIGVKSTALRLGAHTGPALAGFYAGAVVLMAAAGVAAHLSWPFYLLLLLSAGQLAWQVRSLRMDDAADCLAKFKSNRLFGWGLLAAIIAGKVL</sequence>
<feature type="transmembrane region" description="Helical" evidence="11">
    <location>
        <begin position="132"/>
        <end position="150"/>
    </location>
</feature>
<dbReference type="InterPro" id="IPR006370">
    <property type="entry name" value="HB_polyprenyltransferase-like"/>
</dbReference>
<dbReference type="InterPro" id="IPR039653">
    <property type="entry name" value="Prenyltransferase"/>
</dbReference>
<feature type="transmembrane region" description="Helical" evidence="11">
    <location>
        <begin position="38"/>
        <end position="55"/>
    </location>
</feature>
<evidence type="ECO:0000256" key="12">
    <source>
        <dbReference type="NCBIfam" id="TIGR01474"/>
    </source>
</evidence>
<evidence type="ECO:0000256" key="2">
    <source>
        <dbReference type="ARBA" id="ARBA00004141"/>
    </source>
</evidence>
<dbReference type="PANTHER" id="PTHR11048:SF28">
    <property type="entry name" value="4-HYDROXYBENZOATE POLYPRENYLTRANSFERASE, MITOCHONDRIAL"/>
    <property type="match status" value="1"/>
</dbReference>
<dbReference type="Pfam" id="PF01040">
    <property type="entry name" value="UbiA"/>
    <property type="match status" value="1"/>
</dbReference>
<dbReference type="PROSITE" id="PS00943">
    <property type="entry name" value="UBIA"/>
    <property type="match status" value="1"/>
</dbReference>
<dbReference type="InterPro" id="IPR030470">
    <property type="entry name" value="UbiA_prenylTrfase_CS"/>
</dbReference>
<comment type="cofactor">
    <cofactor evidence="1 11">
        <name>Mg(2+)</name>
        <dbReference type="ChEBI" id="CHEBI:18420"/>
    </cofactor>
</comment>
<keyword evidence="10 11" id="KW-0472">Membrane</keyword>
<evidence type="ECO:0000256" key="5">
    <source>
        <dbReference type="ARBA" id="ARBA00022519"/>
    </source>
</evidence>
<reference evidence="13" key="1">
    <citation type="journal article" date="2007" name="J. Bacteriol.">
        <title>Comparative genome analysis of four magnetotactic bacteria reveals a complex set of group-specific genes implicated in magnetosome biomineralization and function.</title>
        <authorList>
            <person name="Richter M."/>
            <person name="Kube M."/>
            <person name="Bazylinski D.A."/>
            <person name="Lombardot T."/>
            <person name="Gloeckner F.O."/>
            <person name="Reinhardt R."/>
            <person name="Schueler D."/>
        </authorList>
    </citation>
    <scope>NUCLEOTIDE SEQUENCE</scope>
    <source>
        <strain evidence="13">MSR-1</strain>
    </source>
</reference>
<dbReference type="EMBL" id="CU459003">
    <property type="protein sequence ID" value="CAM76284.1"/>
    <property type="molecule type" value="Genomic_DNA"/>
</dbReference>
<gene>
    <name evidence="11" type="primary">ubiA</name>
    <name evidence="13" type="ORF">MGR_1372</name>
</gene>
<dbReference type="AlphaFoldDB" id="A4U077"/>
<proteinExistence type="inferred from homology"/>
<feature type="transmembrane region" description="Helical" evidence="11">
    <location>
        <begin position="182"/>
        <end position="201"/>
    </location>
</feature>
<evidence type="ECO:0000256" key="9">
    <source>
        <dbReference type="ARBA" id="ARBA00022989"/>
    </source>
</evidence>
<keyword evidence="6 11" id="KW-0808">Transferase</keyword>
<dbReference type="InterPro" id="IPR000537">
    <property type="entry name" value="UbiA_prenyltransferase"/>
</dbReference>
<dbReference type="FunFam" id="1.10.357.140:FF:000003">
    <property type="entry name" value="4-hydroxybenzoate polyprenyltransferase, mitochondrial"/>
    <property type="match status" value="1"/>
</dbReference>
<comment type="function">
    <text evidence="11">Catalyzes the prenylation of para-hydroxybenzoate (PHB) with an all-trans polyprenyl group. Mediates the second step in the final reaction sequence of ubiquinone-8 (UQ-8) biosynthesis, which is the condensation of the polyisoprenoid side chain with PHB, generating the first membrane-bound Q intermediate 3-octaprenyl-4-hydroxybenzoate.</text>
</comment>
<organism evidence="13">
    <name type="scientific">Magnetospirillum gryphiswaldense</name>
    <dbReference type="NCBI Taxonomy" id="55518"/>
    <lineage>
        <taxon>Bacteria</taxon>
        <taxon>Pseudomonadati</taxon>
        <taxon>Pseudomonadota</taxon>
        <taxon>Alphaproteobacteria</taxon>
        <taxon>Rhodospirillales</taxon>
        <taxon>Rhodospirillaceae</taxon>
        <taxon>Magnetospirillum</taxon>
    </lineage>
</organism>
<dbReference type="InterPro" id="IPR044878">
    <property type="entry name" value="UbiA_sf"/>
</dbReference>
<dbReference type="HAMAP" id="MF_01635">
    <property type="entry name" value="UbiA"/>
    <property type="match status" value="1"/>
</dbReference>
<keyword evidence="8 11" id="KW-0812">Transmembrane</keyword>
<evidence type="ECO:0000256" key="8">
    <source>
        <dbReference type="ARBA" id="ARBA00022692"/>
    </source>
</evidence>
<evidence type="ECO:0000256" key="4">
    <source>
        <dbReference type="ARBA" id="ARBA00022475"/>
    </source>
</evidence>